<evidence type="ECO:0000256" key="2">
    <source>
        <dbReference type="ARBA" id="ARBA00022490"/>
    </source>
</evidence>
<keyword evidence="11" id="KW-0234">DNA repair</keyword>
<reference evidence="12 13" key="1">
    <citation type="journal article" date="2009" name="Int. J. Syst. Evol. Microbiol.">
        <title>Paenibacillus contaminans sp. nov., isolated from a contaminated laboratory plate.</title>
        <authorList>
            <person name="Chou J.H."/>
            <person name="Lee J.H."/>
            <person name="Lin M.C."/>
            <person name="Chang P.S."/>
            <person name="Arun A.B."/>
            <person name="Young C.C."/>
            <person name="Chen W.M."/>
        </authorList>
    </citation>
    <scope>NUCLEOTIDE SEQUENCE [LARGE SCALE GENOMIC DNA]</scope>
    <source>
        <strain evidence="12 13">CKOBP-6</strain>
    </source>
</reference>
<dbReference type="PRINTS" id="PR00696">
    <property type="entry name" value="RSOLVASERUVC"/>
</dbReference>
<evidence type="ECO:0000256" key="8">
    <source>
        <dbReference type="ARBA" id="ARBA00022842"/>
    </source>
</evidence>
<evidence type="ECO:0000256" key="11">
    <source>
        <dbReference type="ARBA" id="ARBA00023204"/>
    </source>
</evidence>
<keyword evidence="3" id="KW-0540">Nuclease</keyword>
<dbReference type="GO" id="GO:0004520">
    <property type="term" value="F:DNA endonuclease activity"/>
    <property type="evidence" value="ECO:0007669"/>
    <property type="project" value="InterPro"/>
</dbReference>
<dbReference type="Gene3D" id="3.30.420.10">
    <property type="entry name" value="Ribonuclease H-like superfamily/Ribonuclease H"/>
    <property type="match status" value="1"/>
</dbReference>
<dbReference type="SUPFAM" id="SSF53098">
    <property type="entry name" value="Ribonuclease H-like"/>
    <property type="match status" value="1"/>
</dbReference>
<dbReference type="Proteomes" id="UP000250369">
    <property type="component" value="Unassembled WGS sequence"/>
</dbReference>
<keyword evidence="6" id="KW-0227">DNA damage</keyword>
<proteinExistence type="inferred from homology"/>
<dbReference type="GO" id="GO:0006310">
    <property type="term" value="P:DNA recombination"/>
    <property type="evidence" value="ECO:0007669"/>
    <property type="project" value="UniProtKB-KW"/>
</dbReference>
<keyword evidence="13" id="KW-1185">Reference proteome</keyword>
<evidence type="ECO:0000256" key="9">
    <source>
        <dbReference type="ARBA" id="ARBA00023125"/>
    </source>
</evidence>
<dbReference type="GO" id="GO:0003677">
    <property type="term" value="F:DNA binding"/>
    <property type="evidence" value="ECO:0007669"/>
    <property type="project" value="UniProtKB-KW"/>
</dbReference>
<protein>
    <submittedName>
        <fullName evidence="12">Uncharacterized protein</fullName>
    </submittedName>
</protein>
<keyword evidence="7" id="KW-0378">Hydrolase</keyword>
<evidence type="ECO:0000313" key="12">
    <source>
        <dbReference type="EMBL" id="RAV22657.1"/>
    </source>
</evidence>
<keyword evidence="5" id="KW-0255">Endonuclease</keyword>
<dbReference type="InterPro" id="IPR012337">
    <property type="entry name" value="RNaseH-like_sf"/>
</dbReference>
<evidence type="ECO:0000256" key="7">
    <source>
        <dbReference type="ARBA" id="ARBA00022801"/>
    </source>
</evidence>
<evidence type="ECO:0000256" key="6">
    <source>
        <dbReference type="ARBA" id="ARBA00022763"/>
    </source>
</evidence>
<keyword evidence="4" id="KW-0479">Metal-binding</keyword>
<evidence type="ECO:0000256" key="4">
    <source>
        <dbReference type="ARBA" id="ARBA00022723"/>
    </source>
</evidence>
<evidence type="ECO:0000256" key="1">
    <source>
        <dbReference type="ARBA" id="ARBA00009518"/>
    </source>
</evidence>
<evidence type="ECO:0000256" key="10">
    <source>
        <dbReference type="ARBA" id="ARBA00023172"/>
    </source>
</evidence>
<organism evidence="12 13">
    <name type="scientific">Paenibacillus contaminans</name>
    <dbReference type="NCBI Taxonomy" id="450362"/>
    <lineage>
        <taxon>Bacteria</taxon>
        <taxon>Bacillati</taxon>
        <taxon>Bacillota</taxon>
        <taxon>Bacilli</taxon>
        <taxon>Bacillales</taxon>
        <taxon>Paenibacillaceae</taxon>
        <taxon>Paenibacillus</taxon>
    </lineage>
</organism>
<dbReference type="Pfam" id="PF02075">
    <property type="entry name" value="RuvC"/>
    <property type="match status" value="1"/>
</dbReference>
<dbReference type="PANTHER" id="PTHR30194">
    <property type="entry name" value="CROSSOVER JUNCTION ENDODEOXYRIBONUCLEASE RUVC"/>
    <property type="match status" value="1"/>
</dbReference>
<evidence type="ECO:0000256" key="5">
    <source>
        <dbReference type="ARBA" id="ARBA00022759"/>
    </source>
</evidence>
<evidence type="ECO:0000313" key="13">
    <source>
        <dbReference type="Proteomes" id="UP000250369"/>
    </source>
</evidence>
<comment type="caution">
    <text evidence="12">The sequence shown here is derived from an EMBL/GenBank/DDBJ whole genome shotgun (WGS) entry which is preliminary data.</text>
</comment>
<accession>A0A329MYF0</accession>
<dbReference type="GO" id="GO:0046872">
    <property type="term" value="F:metal ion binding"/>
    <property type="evidence" value="ECO:0007669"/>
    <property type="project" value="UniProtKB-KW"/>
</dbReference>
<evidence type="ECO:0000256" key="3">
    <source>
        <dbReference type="ARBA" id="ARBA00022722"/>
    </source>
</evidence>
<keyword evidence="10" id="KW-0233">DNA recombination</keyword>
<dbReference type="AlphaFoldDB" id="A0A329MYF0"/>
<dbReference type="EMBL" id="QMFB01000001">
    <property type="protein sequence ID" value="RAV22657.1"/>
    <property type="molecule type" value="Genomic_DNA"/>
</dbReference>
<sequence>MRGSCWKLNYFHIARKNKRRQEENITFLACCTRSGAVLRLLLKLPTSRPLRTMLHSWLIQRVWTFWKHCMKMQNSKLLEYLCGKNRKRKHCNTVILAIDASYASSGIAVISYDREIQYITTIKTKREVDKSVQKVEDPASIGKRLSYITETIEKIIEEYQITLILMESNFTGGSKEVNWVLGNIYRISVERGIPIKTFAPASIKKAVTGSGKATKADMKVAITNLYGKIKTNNNVIDAIGVAHCYFVKEEIK</sequence>
<gene>
    <name evidence="12" type="ORF">DQG23_00100</name>
</gene>
<name>A0A329MYF0_9BACL</name>
<dbReference type="InterPro" id="IPR036397">
    <property type="entry name" value="RNaseH_sf"/>
</dbReference>
<dbReference type="PANTHER" id="PTHR30194:SF3">
    <property type="entry name" value="CROSSOVER JUNCTION ENDODEOXYRIBONUCLEASE RUVC"/>
    <property type="match status" value="1"/>
</dbReference>
<comment type="similarity">
    <text evidence="1">Belongs to the RuvC family.</text>
</comment>
<dbReference type="InterPro" id="IPR002176">
    <property type="entry name" value="X-over_junc_endoDNase_RuvC"/>
</dbReference>
<keyword evidence="2" id="KW-0963">Cytoplasm</keyword>
<dbReference type="GO" id="GO:0006281">
    <property type="term" value="P:DNA repair"/>
    <property type="evidence" value="ECO:0007669"/>
    <property type="project" value="UniProtKB-KW"/>
</dbReference>
<keyword evidence="8" id="KW-0460">Magnesium</keyword>
<dbReference type="GO" id="GO:0016787">
    <property type="term" value="F:hydrolase activity"/>
    <property type="evidence" value="ECO:0007669"/>
    <property type="project" value="UniProtKB-KW"/>
</dbReference>
<keyword evidence="9" id="KW-0238">DNA-binding</keyword>